<evidence type="ECO:0000313" key="2">
    <source>
        <dbReference type="Proteomes" id="UP000006838"/>
    </source>
</evidence>
<keyword evidence="2" id="KW-1185">Reference proteome</keyword>
<name>Q3J6U9_NITOC</name>
<dbReference type="KEGG" id="noc:Noc_3005"/>
<organism evidence="1 2">
    <name type="scientific">Nitrosococcus oceani (strain ATCC 19707 / BCRC 17464 / JCM 30415 / NCIMB 11848 / C-107)</name>
    <dbReference type="NCBI Taxonomy" id="323261"/>
    <lineage>
        <taxon>Bacteria</taxon>
        <taxon>Pseudomonadati</taxon>
        <taxon>Pseudomonadota</taxon>
        <taxon>Gammaproteobacteria</taxon>
        <taxon>Chromatiales</taxon>
        <taxon>Chromatiaceae</taxon>
        <taxon>Nitrosococcus</taxon>
    </lineage>
</organism>
<dbReference type="EMBL" id="CP000127">
    <property type="protein sequence ID" value="ABA59447.1"/>
    <property type="molecule type" value="Genomic_DNA"/>
</dbReference>
<dbReference type="HOGENOM" id="CLU_166117_0_0_6"/>
<accession>Q3J6U9</accession>
<evidence type="ECO:0000313" key="1">
    <source>
        <dbReference type="EMBL" id="ABA59447.1"/>
    </source>
</evidence>
<dbReference type="InParanoid" id="Q3J6U9"/>
<proteinExistence type="predicted"/>
<reference evidence="2" key="1">
    <citation type="journal article" date="2006" name="Appl. Environ. Microbiol.">
        <title>Complete genome sequence of the marine, chemolithoautotrophic, ammonia-oxidizing bacterium Nitrosococcus oceani ATCC 19707.</title>
        <authorList>
            <person name="Klotz M.G."/>
            <person name="Arp D.J."/>
            <person name="Chain P.S.G."/>
            <person name="El-Sheikh A.F."/>
            <person name="Hauser L.J."/>
            <person name="Hommes N.G."/>
            <person name="Larimer F.W."/>
            <person name="Malfatti S.A."/>
            <person name="Norton J.M."/>
            <person name="Poret-Peterson A.T."/>
            <person name="Vergez L.M."/>
            <person name="Ward B.B."/>
        </authorList>
    </citation>
    <scope>NUCLEOTIDE SEQUENCE [LARGE SCALE GENOMIC DNA]</scope>
    <source>
        <strain evidence="2">ATCC 19707 / BCRC 17464 / NCIMB 11848 / C-107</strain>
    </source>
</reference>
<dbReference type="AlphaFoldDB" id="Q3J6U9"/>
<protein>
    <submittedName>
        <fullName evidence="1">Uncharacterized protein</fullName>
    </submittedName>
</protein>
<sequence>MTDSGFVPTKPHRRGEFAFLSSPRRRYDLGLGVLTAPRALTLGPRLRERENHSANSWRNASNLGPCVRRAVSLRTLTGGRHTSLAFSNADVCGFRKAQVLSGIACLQLVDASLLTSFRYL</sequence>
<gene>
    <name evidence="1" type="ordered locus">Noc_3005</name>
</gene>
<dbReference type="Proteomes" id="UP000006838">
    <property type="component" value="Chromosome"/>
</dbReference>